<accession>Q9K8M1</accession>
<gene>
    <name evidence="2" type="ordered locus">BH2985</name>
</gene>
<proteinExistence type="predicted"/>
<dbReference type="Proteomes" id="UP000001258">
    <property type="component" value="Chromosome"/>
</dbReference>
<dbReference type="KEGG" id="bha:BH2985"/>
<dbReference type="AlphaFoldDB" id="Q9K8M1"/>
<evidence type="ECO:0000313" key="2">
    <source>
        <dbReference type="EMBL" id="BAB06704.1"/>
    </source>
</evidence>
<evidence type="ECO:0000256" key="1">
    <source>
        <dbReference type="SAM" id="MobiDB-lite"/>
    </source>
</evidence>
<organism evidence="2 3">
    <name type="scientific">Halalkalibacterium halodurans (strain ATCC BAA-125 / DSM 18197 / FERM 7344 / JCM 9153 / C-125)</name>
    <name type="common">Bacillus halodurans</name>
    <dbReference type="NCBI Taxonomy" id="272558"/>
    <lineage>
        <taxon>Bacteria</taxon>
        <taxon>Bacillati</taxon>
        <taxon>Bacillota</taxon>
        <taxon>Bacilli</taxon>
        <taxon>Bacillales</taxon>
        <taxon>Bacillaceae</taxon>
        <taxon>Halalkalibacterium (ex Joshi et al. 2022)</taxon>
    </lineage>
</organism>
<name>Q9K8M1_HALH5</name>
<protein>
    <submittedName>
        <fullName evidence="2">BH2985 protein</fullName>
    </submittedName>
</protein>
<dbReference type="STRING" id="272558.gene:10728895"/>
<feature type="region of interest" description="Disordered" evidence="1">
    <location>
        <begin position="1"/>
        <end position="24"/>
    </location>
</feature>
<dbReference type="PIR" id="A84023">
    <property type="entry name" value="A84023"/>
</dbReference>
<dbReference type="HOGENOM" id="CLU_3420790_0_0_9"/>
<dbReference type="EMBL" id="BA000004">
    <property type="protein sequence ID" value="BAB06704.1"/>
    <property type="molecule type" value="Genomic_DNA"/>
</dbReference>
<reference evidence="2 3" key="1">
    <citation type="journal article" date="2000" name="Nucleic Acids Res.">
        <title>Complete genome sequence of the alkaliphilic bacterium Bacillus halodurans and genomic sequence comparison with Bacillus subtilis.</title>
        <authorList>
            <person name="Takami H."/>
            <person name="Nakasone K."/>
            <person name="Takaki Y."/>
            <person name="Maeno G."/>
            <person name="Sasaki R."/>
            <person name="Masui N."/>
            <person name="Fuji F."/>
            <person name="Hirama C."/>
            <person name="Nakamura Y."/>
            <person name="Ogasawara N."/>
            <person name="Kuhara S."/>
            <person name="Horikoshi K."/>
        </authorList>
    </citation>
    <scope>NUCLEOTIDE SEQUENCE [LARGE SCALE GENOMIC DNA]</scope>
    <source>
        <strain evidence="3">ATCC BAA-125 / DSM 18197 / FERM 7344 / JCM 9153 / C-125</strain>
    </source>
</reference>
<keyword evidence="3" id="KW-1185">Reference proteome</keyword>
<evidence type="ECO:0000313" key="3">
    <source>
        <dbReference type="Proteomes" id="UP000001258"/>
    </source>
</evidence>
<sequence length="24" mass="2748">MNSAAIKKQTEKYGASRRGLRREP</sequence>